<name>A0AAJ0MJB6_9PEZI</name>
<sequence>MGRASLIFSAVALFLTGAAAVSIPAGFSRILFEDDFSRQPAGSQPSTAKWSYSVGTSYPGGPANWGTHEIQSYTSSRDNLVITPSGALAITPLNNGGRWTSARIESTPANDFACAAGGKLRIEASLKFGKAPPSEQMGIWPSFWAIGSGFRGNTDRWPAVGELDVAESINGQPTTWQMLHCGWTPGGPCNEFTGVGGSVPFSRGDFHTVAVEIDRTNGGDWRGERLSWFVDGRLTSSVDGTRVHDEGAWTAVTRNSKFLILNVAVGGDFPNNVANDGRVWTPTPETRGGPDSAMEVRYVAVFST</sequence>
<dbReference type="Gene3D" id="2.60.120.200">
    <property type="match status" value="1"/>
</dbReference>
<dbReference type="InterPro" id="IPR050546">
    <property type="entry name" value="Glycosyl_Hydrlase_16"/>
</dbReference>
<keyword evidence="4" id="KW-1185">Reference proteome</keyword>
<evidence type="ECO:0000313" key="3">
    <source>
        <dbReference type="EMBL" id="KAK3362507.1"/>
    </source>
</evidence>
<dbReference type="EMBL" id="JAUIQD010000001">
    <property type="protein sequence ID" value="KAK3362507.1"/>
    <property type="molecule type" value="Genomic_DNA"/>
</dbReference>
<feature type="signal peptide" evidence="1">
    <location>
        <begin position="1"/>
        <end position="20"/>
    </location>
</feature>
<feature type="chain" id="PRO_5042596519" evidence="1">
    <location>
        <begin position="21"/>
        <end position="304"/>
    </location>
</feature>
<dbReference type="GO" id="GO:0005975">
    <property type="term" value="P:carbohydrate metabolic process"/>
    <property type="evidence" value="ECO:0007669"/>
    <property type="project" value="InterPro"/>
</dbReference>
<dbReference type="AlphaFoldDB" id="A0AAJ0MJB6"/>
<dbReference type="CDD" id="cd02182">
    <property type="entry name" value="GH16_Strep_laminarinase_like"/>
    <property type="match status" value="1"/>
</dbReference>
<comment type="caution">
    <text evidence="3">The sequence shown here is derived from an EMBL/GenBank/DDBJ whole genome shotgun (WGS) entry which is preliminary data.</text>
</comment>
<protein>
    <submittedName>
        <fullName evidence="3">Concanavalin A-like lectin/glucanase domain-containing protein</fullName>
    </submittedName>
</protein>
<dbReference type="InterPro" id="IPR013320">
    <property type="entry name" value="ConA-like_dom_sf"/>
</dbReference>
<dbReference type="SUPFAM" id="SSF49899">
    <property type="entry name" value="Concanavalin A-like lectins/glucanases"/>
    <property type="match status" value="1"/>
</dbReference>
<evidence type="ECO:0000256" key="1">
    <source>
        <dbReference type="SAM" id="SignalP"/>
    </source>
</evidence>
<feature type="domain" description="GH16" evidence="2">
    <location>
        <begin position="16"/>
        <end position="304"/>
    </location>
</feature>
<dbReference type="PROSITE" id="PS51762">
    <property type="entry name" value="GH16_2"/>
    <property type="match status" value="1"/>
</dbReference>
<dbReference type="GO" id="GO:0004553">
    <property type="term" value="F:hydrolase activity, hydrolyzing O-glycosyl compounds"/>
    <property type="evidence" value="ECO:0007669"/>
    <property type="project" value="InterPro"/>
</dbReference>
<dbReference type="PANTHER" id="PTHR10963">
    <property type="entry name" value="GLYCOSYL HYDROLASE-RELATED"/>
    <property type="match status" value="1"/>
</dbReference>
<keyword evidence="1" id="KW-0732">Signal</keyword>
<gene>
    <name evidence="3" type="ORF">B0T25DRAFT_524478</name>
</gene>
<reference evidence="3" key="1">
    <citation type="journal article" date="2023" name="Mol. Phylogenet. Evol.">
        <title>Genome-scale phylogeny and comparative genomics of the fungal order Sordariales.</title>
        <authorList>
            <person name="Hensen N."/>
            <person name="Bonometti L."/>
            <person name="Westerberg I."/>
            <person name="Brannstrom I.O."/>
            <person name="Guillou S."/>
            <person name="Cros-Aarteil S."/>
            <person name="Calhoun S."/>
            <person name="Haridas S."/>
            <person name="Kuo A."/>
            <person name="Mondo S."/>
            <person name="Pangilinan J."/>
            <person name="Riley R."/>
            <person name="LaButti K."/>
            <person name="Andreopoulos B."/>
            <person name="Lipzen A."/>
            <person name="Chen C."/>
            <person name="Yan M."/>
            <person name="Daum C."/>
            <person name="Ng V."/>
            <person name="Clum A."/>
            <person name="Steindorff A."/>
            <person name="Ohm R.A."/>
            <person name="Martin F."/>
            <person name="Silar P."/>
            <person name="Natvig D.O."/>
            <person name="Lalanne C."/>
            <person name="Gautier V."/>
            <person name="Ament-Velasquez S.L."/>
            <person name="Kruys A."/>
            <person name="Hutchinson M.I."/>
            <person name="Powell A.J."/>
            <person name="Barry K."/>
            <person name="Miller A.N."/>
            <person name="Grigoriev I.V."/>
            <person name="Debuchy R."/>
            <person name="Gladieux P."/>
            <person name="Hiltunen Thoren M."/>
            <person name="Johannesson H."/>
        </authorList>
    </citation>
    <scope>NUCLEOTIDE SEQUENCE</scope>
    <source>
        <strain evidence="3">CBS 955.72</strain>
    </source>
</reference>
<evidence type="ECO:0000313" key="4">
    <source>
        <dbReference type="Proteomes" id="UP001275084"/>
    </source>
</evidence>
<proteinExistence type="predicted"/>
<reference evidence="3" key="2">
    <citation type="submission" date="2023-06" db="EMBL/GenBank/DDBJ databases">
        <authorList>
            <consortium name="Lawrence Berkeley National Laboratory"/>
            <person name="Haridas S."/>
            <person name="Hensen N."/>
            <person name="Bonometti L."/>
            <person name="Westerberg I."/>
            <person name="Brannstrom I.O."/>
            <person name="Guillou S."/>
            <person name="Cros-Aarteil S."/>
            <person name="Calhoun S."/>
            <person name="Kuo A."/>
            <person name="Mondo S."/>
            <person name="Pangilinan J."/>
            <person name="Riley R."/>
            <person name="Labutti K."/>
            <person name="Andreopoulos B."/>
            <person name="Lipzen A."/>
            <person name="Chen C."/>
            <person name="Yanf M."/>
            <person name="Daum C."/>
            <person name="Ng V."/>
            <person name="Clum A."/>
            <person name="Steindorff A."/>
            <person name="Ohm R."/>
            <person name="Martin F."/>
            <person name="Silar P."/>
            <person name="Natvig D."/>
            <person name="Lalanne C."/>
            <person name="Gautier V."/>
            <person name="Ament-Velasquez S.L."/>
            <person name="Kruys A."/>
            <person name="Hutchinson M.I."/>
            <person name="Powell A.J."/>
            <person name="Barry K."/>
            <person name="Miller A.N."/>
            <person name="Grigoriev I.V."/>
            <person name="Debuchy R."/>
            <person name="Gladieux P."/>
            <person name="Thoren M.H."/>
            <person name="Johannesson H."/>
        </authorList>
    </citation>
    <scope>NUCLEOTIDE SEQUENCE</scope>
    <source>
        <strain evidence="3">CBS 955.72</strain>
    </source>
</reference>
<dbReference type="PANTHER" id="PTHR10963:SF60">
    <property type="entry name" value="GRAM-NEGATIVE BACTERIA-BINDING PROTEIN 1-RELATED"/>
    <property type="match status" value="1"/>
</dbReference>
<dbReference type="InterPro" id="IPR000757">
    <property type="entry name" value="Beta-glucanase-like"/>
</dbReference>
<evidence type="ECO:0000259" key="2">
    <source>
        <dbReference type="PROSITE" id="PS51762"/>
    </source>
</evidence>
<dbReference type="Proteomes" id="UP001275084">
    <property type="component" value="Unassembled WGS sequence"/>
</dbReference>
<accession>A0AAJ0MJB6</accession>
<organism evidence="3 4">
    <name type="scientific">Lasiosphaeria hispida</name>
    <dbReference type="NCBI Taxonomy" id="260671"/>
    <lineage>
        <taxon>Eukaryota</taxon>
        <taxon>Fungi</taxon>
        <taxon>Dikarya</taxon>
        <taxon>Ascomycota</taxon>
        <taxon>Pezizomycotina</taxon>
        <taxon>Sordariomycetes</taxon>
        <taxon>Sordariomycetidae</taxon>
        <taxon>Sordariales</taxon>
        <taxon>Lasiosphaeriaceae</taxon>
        <taxon>Lasiosphaeria</taxon>
    </lineage>
</organism>